<sequence length="449" mass="51845">MKKNELRGNLIEVVTNIKEDKKLVNKIKKGLKEYKILPGQVQSYFNNPDILWEVDIESVYLFLEQIYSATENPKIKPSIYFSPREIKEIRTNFVGYHTNSIVFPYTFRNVLKGTEDDFILYIKASEIKCLFENGLLQYNPETQREMRQSKGKDSNEIIETPKIIEKSIIEMEELLNKGEMISTIITLNARLGSTDDESGEELQYAEDSMTLTVTKGTLLDVLDGFHRINAIVRAIRKDPSLEAMFKLNILHLGKSMAQQYFRQLNTTNPVGKGQLKKLGESRQADFIAKQVQYNSELKNKVAASDSIAPYSNFLVTFKTLSDAIDEVFKVEDKRTAINIANYLIEFINELFFAFPNEFLGEVAVVRKNSLINTNSMFYGYITLARRMKDECIQLNKLFEIIKCIDFSRQNKVWIESDILNQSQKISKSIKKLIYKFFNDIDLSKYQEGG</sequence>
<dbReference type="InterPro" id="IPR017642">
    <property type="entry name" value="DNA_S_mod_DndB"/>
</dbReference>
<gene>
    <name evidence="1" type="ORF">HFZ78_06215</name>
</gene>
<reference evidence="1 2" key="2">
    <citation type="submission" date="2020-04" db="EMBL/GenBank/DDBJ databases">
        <authorList>
            <person name="Fomenkov A."/>
            <person name="Anton B.P."/>
            <person name="Roberts R.J."/>
        </authorList>
    </citation>
    <scope>NUCLEOTIDE SEQUENCE [LARGE SCALE GENOMIC DNA]</scope>
    <source>
        <strain evidence="1 2">S2</strain>
    </source>
</reference>
<evidence type="ECO:0000313" key="1">
    <source>
        <dbReference type="EMBL" id="QIZ06350.1"/>
    </source>
</evidence>
<dbReference type="EMBL" id="CP051128">
    <property type="protein sequence ID" value="QIZ06350.1"/>
    <property type="molecule type" value="Genomic_DNA"/>
</dbReference>
<evidence type="ECO:0000313" key="2">
    <source>
        <dbReference type="Proteomes" id="UP000501868"/>
    </source>
</evidence>
<reference evidence="1 2" key="1">
    <citation type="submission" date="2020-04" db="EMBL/GenBank/DDBJ databases">
        <title>Genome-Wide Identification of 5-Methylcytosine Sites in Bacterial Genomes By High-Throughput Sequencing of MspJI Restriction Fragments.</title>
        <authorList>
            <person name="Wu V."/>
        </authorList>
    </citation>
    <scope>NUCLEOTIDE SEQUENCE [LARGE SCALE GENOMIC DNA]</scope>
    <source>
        <strain evidence="1 2">S2</strain>
    </source>
</reference>
<accession>A0A6H1NYF3</accession>
<dbReference type="Pfam" id="PF14072">
    <property type="entry name" value="DndB"/>
    <property type="match status" value="1"/>
</dbReference>
<protein>
    <submittedName>
        <fullName evidence="1">Uncharacterized protein</fullName>
    </submittedName>
</protein>
<dbReference type="AlphaFoldDB" id="A0A6H1NYF3"/>
<organism evidence="1 2">
    <name type="scientific">Priestia megaterium</name>
    <name type="common">Bacillus megaterium</name>
    <dbReference type="NCBI Taxonomy" id="1404"/>
    <lineage>
        <taxon>Bacteria</taxon>
        <taxon>Bacillati</taxon>
        <taxon>Bacillota</taxon>
        <taxon>Bacilli</taxon>
        <taxon>Bacillales</taxon>
        <taxon>Bacillaceae</taxon>
        <taxon>Priestia</taxon>
    </lineage>
</organism>
<name>A0A6H1NYF3_PRIMG</name>
<dbReference type="Proteomes" id="UP000501868">
    <property type="component" value="Chromosome"/>
</dbReference>
<proteinExistence type="predicted"/>